<dbReference type="Gene3D" id="1.10.287.130">
    <property type="match status" value="1"/>
</dbReference>
<dbReference type="Pfam" id="PF02518">
    <property type="entry name" value="HATPase_c"/>
    <property type="match status" value="1"/>
</dbReference>
<evidence type="ECO:0000256" key="3">
    <source>
        <dbReference type="ARBA" id="ARBA00022553"/>
    </source>
</evidence>
<keyword evidence="3" id="KW-0597">Phosphoprotein</keyword>
<dbReference type="SMART" id="SM00387">
    <property type="entry name" value="HATPase_c"/>
    <property type="match status" value="1"/>
</dbReference>
<evidence type="ECO:0000256" key="1">
    <source>
        <dbReference type="ARBA" id="ARBA00004651"/>
    </source>
</evidence>
<evidence type="ECO:0000259" key="13">
    <source>
        <dbReference type="PROSITE" id="PS50109"/>
    </source>
</evidence>
<keyword evidence="2" id="KW-1003">Cell membrane</keyword>
<evidence type="ECO:0000256" key="4">
    <source>
        <dbReference type="ARBA" id="ARBA00022679"/>
    </source>
</evidence>
<dbReference type="Gene3D" id="3.30.450.20">
    <property type="entry name" value="PAS domain"/>
    <property type="match status" value="2"/>
</dbReference>
<dbReference type="InterPro" id="IPR039506">
    <property type="entry name" value="SPOB_a"/>
</dbReference>
<keyword evidence="11 12" id="KW-0472">Membrane</keyword>
<keyword evidence="6" id="KW-0547">Nucleotide-binding</keyword>
<evidence type="ECO:0000256" key="6">
    <source>
        <dbReference type="ARBA" id="ARBA00022741"/>
    </source>
</evidence>
<keyword evidence="8" id="KW-0067">ATP-binding</keyword>
<dbReference type="InterPro" id="IPR036890">
    <property type="entry name" value="HATPase_C_sf"/>
</dbReference>
<dbReference type="STRING" id="1121302.SAMN02745163_03688"/>
<dbReference type="Proteomes" id="UP000184310">
    <property type="component" value="Unassembled WGS sequence"/>
</dbReference>
<keyword evidence="7 14" id="KW-0418">Kinase</keyword>
<evidence type="ECO:0000256" key="11">
    <source>
        <dbReference type="ARBA" id="ARBA00023136"/>
    </source>
</evidence>
<dbReference type="PANTHER" id="PTHR43547">
    <property type="entry name" value="TWO-COMPONENT HISTIDINE KINASE"/>
    <property type="match status" value="1"/>
</dbReference>
<keyword evidence="10" id="KW-0902">Two-component regulatory system</keyword>
<dbReference type="GO" id="GO:0005524">
    <property type="term" value="F:ATP binding"/>
    <property type="evidence" value="ECO:0007669"/>
    <property type="project" value="UniProtKB-KW"/>
</dbReference>
<dbReference type="InterPro" id="IPR029151">
    <property type="entry name" value="Sensor-like_sf"/>
</dbReference>
<dbReference type="SUPFAM" id="SSF55890">
    <property type="entry name" value="Sporulation response regulatory protein Spo0B"/>
    <property type="match status" value="1"/>
</dbReference>
<sequence>MIKKMKFENKIILSAIIITFIPLTISYSIFLQDKLEFIDQSAKVNIKQAAFSVSHSTLVQEKLYKRENDYSIQNFTKSFINNDNNTDIIVVADMNGIKYSHLDESQIKEVFVNEDKRRVLETGEGYYSRMVGSMGDTLRWFEPVYYNGKQVGFVMVGKFYDKIELVNKRTKGKYILLFMMSFSIAIVISKFFAMKVKKAILGMEPEEIANLYNQKKAIINSVKEGIIALNKEDEVTEISVNCYELFPDFSVEKIKQKLSSYIKERKHFEMKEFIIQGEKIFVTMQPLIINNKYLGMVITFIAKEDINKIAKEITGVDEMVKNLRANVHEFKNNLHVILGLLHIKEYDEARSYIQQIQQIQEMNTIKFSNIEDSYVRALLLSRELVAKERNIELVLTEESFLYKEHNYVDSYDLVTILGNLIENAFEACTIKESKNKKVEITLFEDNTLIEIQVRDNGKEIEEEIKKSIFDIGISSKGSNRGTGLHLVKSRVELYDGNIEIEEFEEEKIFVITIFKGVENI</sequence>
<keyword evidence="15" id="KW-1185">Reference proteome</keyword>
<dbReference type="GO" id="GO:0005886">
    <property type="term" value="C:plasma membrane"/>
    <property type="evidence" value="ECO:0007669"/>
    <property type="project" value="UniProtKB-SubCell"/>
</dbReference>
<dbReference type="SUPFAM" id="SSF55874">
    <property type="entry name" value="ATPase domain of HSP90 chaperone/DNA topoisomerase II/histidine kinase"/>
    <property type="match status" value="1"/>
</dbReference>
<feature type="domain" description="Histidine kinase" evidence="13">
    <location>
        <begin position="301"/>
        <end position="517"/>
    </location>
</feature>
<evidence type="ECO:0000256" key="5">
    <source>
        <dbReference type="ARBA" id="ARBA00022692"/>
    </source>
</evidence>
<dbReference type="InterPro" id="IPR005467">
    <property type="entry name" value="His_kinase_dom"/>
</dbReference>
<keyword evidence="9 12" id="KW-1133">Transmembrane helix</keyword>
<name>A0A1M6RWC4_9CLOT</name>
<protein>
    <submittedName>
        <fullName evidence="14">Two-component system, CitB family, sensor kinase</fullName>
    </submittedName>
</protein>
<keyword evidence="4" id="KW-0808">Transferase</keyword>
<evidence type="ECO:0000256" key="10">
    <source>
        <dbReference type="ARBA" id="ARBA00023012"/>
    </source>
</evidence>
<evidence type="ECO:0000256" key="9">
    <source>
        <dbReference type="ARBA" id="ARBA00022989"/>
    </source>
</evidence>
<evidence type="ECO:0000313" key="14">
    <source>
        <dbReference type="EMBL" id="SHK36786.1"/>
    </source>
</evidence>
<dbReference type="PROSITE" id="PS50109">
    <property type="entry name" value="HIS_KIN"/>
    <property type="match status" value="1"/>
</dbReference>
<evidence type="ECO:0000256" key="2">
    <source>
        <dbReference type="ARBA" id="ARBA00022475"/>
    </source>
</evidence>
<feature type="transmembrane region" description="Helical" evidence="12">
    <location>
        <begin position="12"/>
        <end position="30"/>
    </location>
</feature>
<dbReference type="PANTHER" id="PTHR43547:SF10">
    <property type="entry name" value="SENSOR HISTIDINE KINASE DCUS"/>
    <property type="match status" value="1"/>
</dbReference>
<feature type="transmembrane region" description="Helical" evidence="12">
    <location>
        <begin position="174"/>
        <end position="193"/>
    </location>
</feature>
<evidence type="ECO:0000256" key="8">
    <source>
        <dbReference type="ARBA" id="ARBA00022840"/>
    </source>
</evidence>
<evidence type="ECO:0000256" key="12">
    <source>
        <dbReference type="SAM" id="Phobius"/>
    </source>
</evidence>
<dbReference type="Gene3D" id="3.30.565.10">
    <property type="entry name" value="Histidine kinase-like ATPase, C-terminal domain"/>
    <property type="match status" value="1"/>
</dbReference>
<accession>A0A1M6RWC4</accession>
<evidence type="ECO:0000256" key="7">
    <source>
        <dbReference type="ARBA" id="ARBA00022777"/>
    </source>
</evidence>
<dbReference type="Pfam" id="PF17203">
    <property type="entry name" value="sCache_3_2"/>
    <property type="match status" value="1"/>
</dbReference>
<organism evidence="14 15">
    <name type="scientific">Clostridium cavendishii DSM 21758</name>
    <dbReference type="NCBI Taxonomy" id="1121302"/>
    <lineage>
        <taxon>Bacteria</taxon>
        <taxon>Bacillati</taxon>
        <taxon>Bacillota</taxon>
        <taxon>Clostridia</taxon>
        <taxon>Eubacteriales</taxon>
        <taxon>Clostridiaceae</taxon>
        <taxon>Clostridium</taxon>
    </lineage>
</organism>
<dbReference type="Pfam" id="PF14689">
    <property type="entry name" value="SPOB_a"/>
    <property type="match status" value="1"/>
</dbReference>
<dbReference type="SUPFAM" id="SSF103190">
    <property type="entry name" value="Sensory domain-like"/>
    <property type="match status" value="1"/>
</dbReference>
<evidence type="ECO:0000313" key="15">
    <source>
        <dbReference type="Proteomes" id="UP000184310"/>
    </source>
</evidence>
<dbReference type="InterPro" id="IPR016120">
    <property type="entry name" value="Sig_transdc_His_kin_SpoOB"/>
</dbReference>
<keyword evidence="5 12" id="KW-0812">Transmembrane</keyword>
<proteinExistence type="predicted"/>
<dbReference type="AlphaFoldDB" id="A0A1M6RWC4"/>
<gene>
    <name evidence="14" type="ORF">SAMN02745163_03688</name>
</gene>
<dbReference type="RefSeq" id="WP_242958439.1">
    <property type="nucleotide sequence ID" value="NZ_FQZB01000016.1"/>
</dbReference>
<comment type="subcellular location">
    <subcellularLocation>
        <location evidence="1">Cell membrane</location>
        <topology evidence="1">Multi-pass membrane protein</topology>
    </subcellularLocation>
</comment>
<dbReference type="EMBL" id="FQZB01000016">
    <property type="protein sequence ID" value="SHK36786.1"/>
    <property type="molecule type" value="Genomic_DNA"/>
</dbReference>
<reference evidence="14 15" key="1">
    <citation type="submission" date="2016-11" db="EMBL/GenBank/DDBJ databases">
        <authorList>
            <person name="Jaros S."/>
            <person name="Januszkiewicz K."/>
            <person name="Wedrychowicz H."/>
        </authorList>
    </citation>
    <scope>NUCLEOTIDE SEQUENCE [LARGE SCALE GENOMIC DNA]</scope>
    <source>
        <strain evidence="14 15">DSM 21758</strain>
    </source>
</reference>
<dbReference type="InterPro" id="IPR033463">
    <property type="entry name" value="sCache_3"/>
</dbReference>
<dbReference type="GO" id="GO:0000155">
    <property type="term" value="F:phosphorelay sensor kinase activity"/>
    <property type="evidence" value="ECO:0007669"/>
    <property type="project" value="InterPro"/>
</dbReference>
<dbReference type="InterPro" id="IPR003594">
    <property type="entry name" value="HATPase_dom"/>
</dbReference>